<dbReference type="AlphaFoldDB" id="A0AB39Q2B2"/>
<feature type="region of interest" description="Disordered" evidence="1">
    <location>
        <begin position="123"/>
        <end position="148"/>
    </location>
</feature>
<sequence>MTVTQTPVEDSLFGPLTVRLDTERGEVVVEGEAVPRIVLSRAAGTETDDHIPVGTRDGGRLTLTVAGEEASVHPAKGRLTRRSFRVDVRHAGHVWRLVPDSLPGSRFLRDGRRLADFYSEGDGEVTAEWRPETGPEAELGTGSDTGPDPTDVALGYALAAAFGTGAQPMWMLVSDAIGDLIP</sequence>
<evidence type="ECO:0000313" key="2">
    <source>
        <dbReference type="EMBL" id="XDQ36476.1"/>
    </source>
</evidence>
<evidence type="ECO:0000256" key="1">
    <source>
        <dbReference type="SAM" id="MobiDB-lite"/>
    </source>
</evidence>
<dbReference type="RefSeq" id="WP_369171059.1">
    <property type="nucleotide sequence ID" value="NZ_CP163439.1"/>
</dbReference>
<accession>A0AB39Q2B2</accession>
<gene>
    <name evidence="2" type="ORF">AB5J49_25815</name>
</gene>
<dbReference type="EMBL" id="CP163439">
    <property type="protein sequence ID" value="XDQ36476.1"/>
    <property type="molecule type" value="Genomic_DNA"/>
</dbReference>
<protein>
    <submittedName>
        <fullName evidence="2">Uncharacterized protein</fullName>
    </submittedName>
</protein>
<reference evidence="2" key="1">
    <citation type="submission" date="2024-07" db="EMBL/GenBank/DDBJ databases">
        <authorList>
            <person name="Yu S.T."/>
        </authorList>
    </citation>
    <scope>NUCLEOTIDE SEQUENCE</scope>
    <source>
        <strain evidence="2">R28</strain>
    </source>
</reference>
<proteinExistence type="predicted"/>
<name>A0AB39Q2B2_9ACTN</name>
<organism evidence="2">
    <name type="scientific">Streptomyces sp. R28</name>
    <dbReference type="NCBI Taxonomy" id="3238628"/>
    <lineage>
        <taxon>Bacteria</taxon>
        <taxon>Bacillati</taxon>
        <taxon>Actinomycetota</taxon>
        <taxon>Actinomycetes</taxon>
        <taxon>Kitasatosporales</taxon>
        <taxon>Streptomycetaceae</taxon>
        <taxon>Streptomyces</taxon>
    </lineage>
</organism>